<sequence length="221" mass="24949">MIVDVSISLIWTLLLGGVLTILIIPGTRELFVMTTRAHPYLMGMAKFILLGTMGELLSRKVVSGKWQLAGIRLWQRALVWGLLGVMMTLAFPLFSSGTEGLLDQGYLPGRGFPWLTAFWKSFFFQAVFGFPFMTFHRITDTLIDKGKLFSRWPLIETYRNIDWDNMFRIVGGSIIWFWLPVQSVNFMLPPEFRVVAAALLAIALGLILGLAKQKAARKSAM</sequence>
<organism evidence="2 3">
    <name type="scientific">Candidatus Edwardsbacteria bacterium GWF2_54_11</name>
    <dbReference type="NCBI Taxonomy" id="1817851"/>
    <lineage>
        <taxon>Bacteria</taxon>
        <taxon>Candidatus Edwardsiibacteriota</taxon>
    </lineage>
</organism>
<name>A0A1F5R498_9BACT</name>
<feature type="transmembrane region" description="Helical" evidence="1">
    <location>
        <begin position="169"/>
        <end position="188"/>
    </location>
</feature>
<feature type="transmembrane region" description="Helical" evidence="1">
    <location>
        <begin position="77"/>
        <end position="94"/>
    </location>
</feature>
<keyword evidence="1" id="KW-0812">Transmembrane</keyword>
<proteinExistence type="predicted"/>
<keyword evidence="1" id="KW-1133">Transmembrane helix</keyword>
<feature type="transmembrane region" description="Helical" evidence="1">
    <location>
        <begin position="7"/>
        <end position="25"/>
    </location>
</feature>
<feature type="transmembrane region" description="Helical" evidence="1">
    <location>
        <begin position="114"/>
        <end position="135"/>
    </location>
</feature>
<feature type="transmembrane region" description="Helical" evidence="1">
    <location>
        <begin position="37"/>
        <end position="57"/>
    </location>
</feature>
<dbReference type="Proteomes" id="UP000177230">
    <property type="component" value="Unassembled WGS sequence"/>
</dbReference>
<dbReference type="AlphaFoldDB" id="A0A1F5R498"/>
<evidence type="ECO:0000256" key="1">
    <source>
        <dbReference type="SAM" id="Phobius"/>
    </source>
</evidence>
<dbReference type="EMBL" id="MFFM01000042">
    <property type="protein sequence ID" value="OGF09295.1"/>
    <property type="molecule type" value="Genomic_DNA"/>
</dbReference>
<protein>
    <recommendedName>
        <fullName evidence="4">Mpv17/PMP22 family protein</fullName>
    </recommendedName>
</protein>
<accession>A0A1F5R498</accession>
<gene>
    <name evidence="2" type="ORF">A2024_08375</name>
</gene>
<feature type="transmembrane region" description="Helical" evidence="1">
    <location>
        <begin position="194"/>
        <end position="211"/>
    </location>
</feature>
<comment type="caution">
    <text evidence="2">The sequence shown here is derived from an EMBL/GenBank/DDBJ whole genome shotgun (WGS) entry which is preliminary data.</text>
</comment>
<keyword evidence="1" id="KW-0472">Membrane</keyword>
<evidence type="ECO:0008006" key="4">
    <source>
        <dbReference type="Google" id="ProtNLM"/>
    </source>
</evidence>
<evidence type="ECO:0000313" key="2">
    <source>
        <dbReference type="EMBL" id="OGF09295.1"/>
    </source>
</evidence>
<reference evidence="2 3" key="1">
    <citation type="journal article" date="2016" name="Nat. Commun.">
        <title>Thousands of microbial genomes shed light on interconnected biogeochemical processes in an aquifer system.</title>
        <authorList>
            <person name="Anantharaman K."/>
            <person name="Brown C.T."/>
            <person name="Hug L.A."/>
            <person name="Sharon I."/>
            <person name="Castelle C.J."/>
            <person name="Probst A.J."/>
            <person name="Thomas B.C."/>
            <person name="Singh A."/>
            <person name="Wilkins M.J."/>
            <person name="Karaoz U."/>
            <person name="Brodie E.L."/>
            <person name="Williams K.H."/>
            <person name="Hubbard S.S."/>
            <person name="Banfield J.F."/>
        </authorList>
    </citation>
    <scope>NUCLEOTIDE SEQUENCE [LARGE SCALE GENOMIC DNA]</scope>
</reference>
<evidence type="ECO:0000313" key="3">
    <source>
        <dbReference type="Proteomes" id="UP000177230"/>
    </source>
</evidence>